<sequence length="510" mass="56040">MNKKEKFDADVGIVGYGPSGVSAANFLGALGVSTLAIERYEDIYSRARAITVNDWTMRIFQSVGLDEALEKGMDITHSLRWIDYDGNELMRMGFPPSDMGHASAYSIYQPEMEKTLREGAERFADHVSVQFGQEVTGITQDAEGVTLELTDCKTGARETKRVRYVLACDGGSSTMREQLGIQLVGDTLQTRWIVIDAQVKRWWPDRHVLTFWSDKKRPVVDVALSMGNHRWEIPLGPNDKDSDFATHDQIWRLLETLGVSKDNVEIHQHAFYNHHIRHAERWRDGRVFLLGDAAHMMPPWAGAGMQSGVRDAQNISWKLAGVLGGTLPESVLDTYEAERAPDVERYTQIAIQLGRIIKQELTEEELAAMQPPPDAEPELPPLLQPPALAGGWLSTGTNPAVGALLPQPRAAGSDGKLGLLDDVLGSGFLVLGTDLDPASVLSPEEKRGWEALGARFIALRSADQHSQSETDVIDIDGTLIAWLHARGADVVALRPDRFIAAASGNLAVPG</sequence>
<dbReference type="PANTHER" id="PTHR43476:SF3">
    <property type="entry name" value="FAD-BINDING MONOOXYGENASE"/>
    <property type="match status" value="1"/>
</dbReference>
<dbReference type="PRINTS" id="PR00420">
    <property type="entry name" value="RNGMNOXGNASE"/>
</dbReference>
<name>A0A840CDE0_9RHOB</name>
<feature type="domain" description="FAD-binding" evidence="2">
    <location>
        <begin position="9"/>
        <end position="348"/>
    </location>
</feature>
<dbReference type="PANTHER" id="PTHR43476">
    <property type="entry name" value="3-(3-HYDROXY-PHENYL)PROPIONATE/3-HYDROXYCINNAMIC ACID HYDROXYLASE"/>
    <property type="match status" value="1"/>
</dbReference>
<gene>
    <name evidence="3" type="ORF">GGR17_002692</name>
</gene>
<organism evidence="3 4">
    <name type="scientific">Actibacterium naphthalenivorans</name>
    <dbReference type="NCBI Taxonomy" id="1614693"/>
    <lineage>
        <taxon>Bacteria</taxon>
        <taxon>Pseudomonadati</taxon>
        <taxon>Pseudomonadota</taxon>
        <taxon>Alphaproteobacteria</taxon>
        <taxon>Rhodobacterales</taxon>
        <taxon>Roseobacteraceae</taxon>
        <taxon>Actibacterium</taxon>
    </lineage>
</organism>
<evidence type="ECO:0000256" key="1">
    <source>
        <dbReference type="ARBA" id="ARBA00023002"/>
    </source>
</evidence>
<dbReference type="SUPFAM" id="SSF51905">
    <property type="entry name" value="FAD/NAD(P)-binding domain"/>
    <property type="match status" value="1"/>
</dbReference>
<dbReference type="InterPro" id="IPR050631">
    <property type="entry name" value="PheA/TfdB_FAD_monoxygenase"/>
</dbReference>
<dbReference type="EC" id="1.14.13.127" evidence="3"/>
<evidence type="ECO:0000313" key="4">
    <source>
        <dbReference type="Proteomes" id="UP000585681"/>
    </source>
</evidence>
<dbReference type="InterPro" id="IPR002938">
    <property type="entry name" value="FAD-bd"/>
</dbReference>
<dbReference type="GO" id="GO:0071949">
    <property type="term" value="F:FAD binding"/>
    <property type="evidence" value="ECO:0007669"/>
    <property type="project" value="InterPro"/>
</dbReference>
<dbReference type="Gene3D" id="3.50.50.60">
    <property type="entry name" value="FAD/NAD(P)-binding domain"/>
    <property type="match status" value="1"/>
</dbReference>
<dbReference type="InterPro" id="IPR036188">
    <property type="entry name" value="FAD/NAD-bd_sf"/>
</dbReference>
<keyword evidence="1 3" id="KW-0560">Oxidoreductase</keyword>
<accession>A0A840CDE0</accession>
<dbReference type="Gene3D" id="3.30.70.2450">
    <property type="match status" value="1"/>
</dbReference>
<dbReference type="GO" id="GO:0008688">
    <property type="term" value="F:3-(3-hydroxyphenyl)propionate hydroxylase activity"/>
    <property type="evidence" value="ECO:0007669"/>
    <property type="project" value="UniProtKB-EC"/>
</dbReference>
<proteinExistence type="predicted"/>
<evidence type="ECO:0000259" key="2">
    <source>
        <dbReference type="Pfam" id="PF01494"/>
    </source>
</evidence>
<evidence type="ECO:0000313" key="3">
    <source>
        <dbReference type="EMBL" id="MBB4022873.1"/>
    </source>
</evidence>
<dbReference type="Proteomes" id="UP000585681">
    <property type="component" value="Unassembled WGS sequence"/>
</dbReference>
<comment type="caution">
    <text evidence="3">The sequence shown here is derived from an EMBL/GenBank/DDBJ whole genome shotgun (WGS) entry which is preliminary data.</text>
</comment>
<reference evidence="3 4" key="1">
    <citation type="submission" date="2020-08" db="EMBL/GenBank/DDBJ databases">
        <title>Genomic Encyclopedia of Type Strains, Phase IV (KMG-IV): sequencing the most valuable type-strain genomes for metagenomic binning, comparative biology and taxonomic classification.</title>
        <authorList>
            <person name="Goeker M."/>
        </authorList>
    </citation>
    <scope>NUCLEOTIDE SEQUENCE [LARGE SCALE GENOMIC DNA]</scope>
    <source>
        <strain evidence="3 4">DSM 105040</strain>
    </source>
</reference>
<dbReference type="EMBL" id="JACIEQ010000003">
    <property type="protein sequence ID" value="MBB4022873.1"/>
    <property type="molecule type" value="Genomic_DNA"/>
</dbReference>
<dbReference type="GO" id="GO:0019622">
    <property type="term" value="P:3-(3-hydroxy)phenylpropionate catabolic process"/>
    <property type="evidence" value="ECO:0007669"/>
    <property type="project" value="TreeGrafter"/>
</dbReference>
<dbReference type="AlphaFoldDB" id="A0A840CDE0"/>
<dbReference type="NCBIfam" id="NF004829">
    <property type="entry name" value="PRK06183.1-3"/>
    <property type="match status" value="1"/>
</dbReference>
<dbReference type="RefSeq" id="WP_054540000.1">
    <property type="nucleotide sequence ID" value="NZ_JACIEQ010000003.1"/>
</dbReference>
<protein>
    <submittedName>
        <fullName evidence="3">3-(3-hydroxy-phenyl)propionate hydroxylase</fullName>
        <ecNumber evidence="3">1.14.13.127</ecNumber>
    </submittedName>
</protein>
<dbReference type="Pfam" id="PF01494">
    <property type="entry name" value="FAD_binding_3"/>
    <property type="match status" value="1"/>
</dbReference>
<keyword evidence="4" id="KW-1185">Reference proteome</keyword>